<dbReference type="RefSeq" id="XP_001594576.1">
    <property type="nucleotide sequence ID" value="XM_001594526.1"/>
</dbReference>
<dbReference type="GeneID" id="5491177"/>
<dbReference type="AlphaFoldDB" id="A7EGE2"/>
<keyword evidence="2" id="KW-1185">Reference proteome</keyword>
<accession>A7EGE2</accession>
<protein>
    <submittedName>
        <fullName evidence="1">Uncharacterized protein</fullName>
    </submittedName>
</protein>
<name>A7EGE2_SCLS1</name>
<sequence>MSNKHLSWPKENPSFILHKTRHWVTPASNLQEQRHSYYVKTLQERSPDLACWKDNSPLELGSIDGQSGKRTACIEDLGIRKIIDDGTCE</sequence>
<dbReference type="Proteomes" id="UP000001312">
    <property type="component" value="Unassembled WGS sequence"/>
</dbReference>
<dbReference type="InParanoid" id="A7EGE2"/>
<dbReference type="HOGENOM" id="CLU_2456116_0_0_1"/>
<gene>
    <name evidence="1" type="ORF">SS1G_04383</name>
</gene>
<evidence type="ECO:0000313" key="2">
    <source>
        <dbReference type="Proteomes" id="UP000001312"/>
    </source>
</evidence>
<dbReference type="EMBL" id="CH476625">
    <property type="protein sequence ID" value="EDO01908.1"/>
    <property type="molecule type" value="Genomic_DNA"/>
</dbReference>
<dbReference type="KEGG" id="ssl:SS1G_04383"/>
<organism evidence="1 2">
    <name type="scientific">Sclerotinia sclerotiorum (strain ATCC 18683 / 1980 / Ss-1)</name>
    <name type="common">White mold</name>
    <name type="synonym">Whetzelinia sclerotiorum</name>
    <dbReference type="NCBI Taxonomy" id="665079"/>
    <lineage>
        <taxon>Eukaryota</taxon>
        <taxon>Fungi</taxon>
        <taxon>Dikarya</taxon>
        <taxon>Ascomycota</taxon>
        <taxon>Pezizomycotina</taxon>
        <taxon>Leotiomycetes</taxon>
        <taxon>Helotiales</taxon>
        <taxon>Sclerotiniaceae</taxon>
        <taxon>Sclerotinia</taxon>
    </lineage>
</organism>
<reference evidence="2" key="1">
    <citation type="journal article" date="2011" name="PLoS Genet.">
        <title>Genomic analysis of the necrotrophic fungal pathogens Sclerotinia sclerotiorum and Botrytis cinerea.</title>
        <authorList>
            <person name="Amselem J."/>
            <person name="Cuomo C.A."/>
            <person name="van Kan J.A."/>
            <person name="Viaud M."/>
            <person name="Benito E.P."/>
            <person name="Couloux A."/>
            <person name="Coutinho P.M."/>
            <person name="de Vries R.P."/>
            <person name="Dyer P.S."/>
            <person name="Fillinger S."/>
            <person name="Fournier E."/>
            <person name="Gout L."/>
            <person name="Hahn M."/>
            <person name="Kohn L."/>
            <person name="Lapalu N."/>
            <person name="Plummer K.M."/>
            <person name="Pradier J.M."/>
            <person name="Quevillon E."/>
            <person name="Sharon A."/>
            <person name="Simon A."/>
            <person name="ten Have A."/>
            <person name="Tudzynski B."/>
            <person name="Tudzynski P."/>
            <person name="Wincker P."/>
            <person name="Andrew M."/>
            <person name="Anthouard V."/>
            <person name="Beever R.E."/>
            <person name="Beffa R."/>
            <person name="Benoit I."/>
            <person name="Bouzid O."/>
            <person name="Brault B."/>
            <person name="Chen Z."/>
            <person name="Choquer M."/>
            <person name="Collemare J."/>
            <person name="Cotton P."/>
            <person name="Danchin E.G."/>
            <person name="Da Silva C."/>
            <person name="Gautier A."/>
            <person name="Giraud C."/>
            <person name="Giraud T."/>
            <person name="Gonzalez C."/>
            <person name="Grossetete S."/>
            <person name="Guldener U."/>
            <person name="Henrissat B."/>
            <person name="Howlett B.J."/>
            <person name="Kodira C."/>
            <person name="Kretschmer M."/>
            <person name="Lappartient A."/>
            <person name="Leroch M."/>
            <person name="Levis C."/>
            <person name="Mauceli E."/>
            <person name="Neuveglise C."/>
            <person name="Oeser B."/>
            <person name="Pearson M."/>
            <person name="Poulain J."/>
            <person name="Poussereau N."/>
            <person name="Quesneville H."/>
            <person name="Rascle C."/>
            <person name="Schumacher J."/>
            <person name="Segurens B."/>
            <person name="Sexton A."/>
            <person name="Silva E."/>
            <person name="Sirven C."/>
            <person name="Soanes D.M."/>
            <person name="Talbot N.J."/>
            <person name="Templeton M."/>
            <person name="Yandava C."/>
            <person name="Yarden O."/>
            <person name="Zeng Q."/>
            <person name="Rollins J.A."/>
            <person name="Lebrun M.H."/>
            <person name="Dickman M."/>
        </authorList>
    </citation>
    <scope>NUCLEOTIDE SEQUENCE [LARGE SCALE GENOMIC DNA]</scope>
    <source>
        <strain evidence="2">ATCC 18683 / 1980 / Ss-1</strain>
    </source>
</reference>
<evidence type="ECO:0000313" key="1">
    <source>
        <dbReference type="EMBL" id="EDO01908.1"/>
    </source>
</evidence>
<proteinExistence type="predicted"/>